<keyword evidence="3" id="KW-1185">Reference proteome</keyword>
<evidence type="ECO:0000256" key="1">
    <source>
        <dbReference type="SAM" id="Phobius"/>
    </source>
</evidence>
<dbReference type="InterPro" id="IPR009305">
    <property type="entry name" value="Mpo1-like"/>
</dbReference>
<evidence type="ECO:0000313" key="2">
    <source>
        <dbReference type="EMBL" id="KAK5087871.1"/>
    </source>
</evidence>
<dbReference type="GO" id="GO:0046521">
    <property type="term" value="P:sphingoid catabolic process"/>
    <property type="evidence" value="ECO:0007669"/>
    <property type="project" value="TreeGrafter"/>
</dbReference>
<keyword evidence="1" id="KW-1133">Transmembrane helix</keyword>
<dbReference type="PANTHER" id="PTHR28026:SF9">
    <property type="entry name" value="2-HYDROXY-PALMITIC ACID DIOXYGENASE MPO1"/>
    <property type="match status" value="1"/>
</dbReference>
<keyword evidence="1" id="KW-0812">Transmembrane</keyword>
<dbReference type="GO" id="GO:0016020">
    <property type="term" value="C:membrane"/>
    <property type="evidence" value="ECO:0007669"/>
    <property type="project" value="GOC"/>
</dbReference>
<sequence length="203" mass="22412">MSDLLNLEKQLRFYGAYHHDPVNIAIHITCVPIILLTAFTIATNTGTLIPTPEWTTVPYLDLNLGTILCLIYAALYILLEPVAGTGLSVLLVVATAGGKYLVEEYGMVATKWAIGLHIFSWVAQFVGHGKFEGRAPALLDNIFQAFFLAPLFVWLETLFACGYRPELQSRINKMVEQDVTKFRADRDAKKLQNGGANGHAKSS</sequence>
<comment type="caution">
    <text evidence="2">The sequence shown here is derived from an EMBL/GenBank/DDBJ whole genome shotgun (WGS) entry which is preliminary data.</text>
</comment>
<evidence type="ECO:0008006" key="4">
    <source>
        <dbReference type="Google" id="ProtNLM"/>
    </source>
</evidence>
<organism evidence="2 3">
    <name type="scientific">Lithohypha guttulata</name>
    <dbReference type="NCBI Taxonomy" id="1690604"/>
    <lineage>
        <taxon>Eukaryota</taxon>
        <taxon>Fungi</taxon>
        <taxon>Dikarya</taxon>
        <taxon>Ascomycota</taxon>
        <taxon>Pezizomycotina</taxon>
        <taxon>Eurotiomycetes</taxon>
        <taxon>Chaetothyriomycetidae</taxon>
        <taxon>Chaetothyriales</taxon>
        <taxon>Trichomeriaceae</taxon>
        <taxon>Lithohypha</taxon>
    </lineage>
</organism>
<gene>
    <name evidence="2" type="ORF">LTR05_002086</name>
</gene>
<feature type="transmembrane region" description="Helical" evidence="1">
    <location>
        <begin position="105"/>
        <end position="122"/>
    </location>
</feature>
<proteinExistence type="predicted"/>
<dbReference type="GO" id="GO:0005783">
    <property type="term" value="C:endoplasmic reticulum"/>
    <property type="evidence" value="ECO:0007669"/>
    <property type="project" value="TreeGrafter"/>
</dbReference>
<protein>
    <recommendedName>
        <fullName evidence="4">DUF962 domain-containing protein</fullName>
    </recommendedName>
</protein>
<dbReference type="PANTHER" id="PTHR28026">
    <property type="entry name" value="DUF962 DOMAIN PROTEIN (AFU_ORTHOLOGUE AFUA_8G05310)"/>
    <property type="match status" value="1"/>
</dbReference>
<name>A0AAN7YHQ7_9EURO</name>
<feature type="transmembrane region" description="Helical" evidence="1">
    <location>
        <begin position="62"/>
        <end position="93"/>
    </location>
</feature>
<dbReference type="Proteomes" id="UP001309876">
    <property type="component" value="Unassembled WGS sequence"/>
</dbReference>
<feature type="transmembrane region" description="Helical" evidence="1">
    <location>
        <begin position="142"/>
        <end position="163"/>
    </location>
</feature>
<accession>A0AAN7YHQ7</accession>
<dbReference type="AlphaFoldDB" id="A0AAN7YHQ7"/>
<evidence type="ECO:0000313" key="3">
    <source>
        <dbReference type="Proteomes" id="UP001309876"/>
    </source>
</evidence>
<feature type="transmembrane region" description="Helical" evidence="1">
    <location>
        <begin position="21"/>
        <end position="42"/>
    </location>
</feature>
<keyword evidence="1" id="KW-0472">Membrane</keyword>
<reference evidence="2 3" key="1">
    <citation type="submission" date="2023-08" db="EMBL/GenBank/DDBJ databases">
        <title>Black Yeasts Isolated from many extreme environments.</title>
        <authorList>
            <person name="Coleine C."/>
            <person name="Stajich J.E."/>
            <person name="Selbmann L."/>
        </authorList>
    </citation>
    <scope>NUCLEOTIDE SEQUENCE [LARGE SCALE GENOMIC DNA]</scope>
    <source>
        <strain evidence="2 3">CCFEE 5910</strain>
    </source>
</reference>
<dbReference type="Pfam" id="PF06127">
    <property type="entry name" value="Mpo1-like"/>
    <property type="match status" value="1"/>
</dbReference>
<dbReference type="EMBL" id="JAVRRJ010000002">
    <property type="protein sequence ID" value="KAK5087871.1"/>
    <property type="molecule type" value="Genomic_DNA"/>
</dbReference>